<organism evidence="1">
    <name type="scientific">freshwater metagenome</name>
    <dbReference type="NCBI Taxonomy" id="449393"/>
    <lineage>
        <taxon>unclassified sequences</taxon>
        <taxon>metagenomes</taxon>
        <taxon>ecological metagenomes</taxon>
    </lineage>
</organism>
<dbReference type="InterPro" id="IPR024083">
    <property type="entry name" value="Fumarase/histidase_N"/>
</dbReference>
<accession>A0A094PMX4</accession>
<dbReference type="EMBL" id="JNSK01000183">
    <property type="protein sequence ID" value="KGA13085.1"/>
    <property type="molecule type" value="Genomic_DNA"/>
</dbReference>
<comment type="caution">
    <text evidence="1">The sequence shown here is derived from an EMBL/GenBank/DDBJ whole genome shotgun (WGS) entry which is preliminary data.</text>
</comment>
<dbReference type="AlphaFoldDB" id="A0A094PMX4"/>
<protein>
    <submittedName>
        <fullName evidence="1">Uncharacterized protein</fullName>
    </submittedName>
</protein>
<name>A0A094PMX4_9ZZZZ</name>
<gene>
    <name evidence="1" type="ORF">GM50_23105</name>
</gene>
<proteinExistence type="predicted"/>
<feature type="non-terminal residue" evidence="1">
    <location>
        <position position="53"/>
    </location>
</feature>
<sequence length="53" mass="5868">MGENKPVSVLADRYASTAMRAIFAPEEKIITERRLWLAVARAQNKLGHAISDA</sequence>
<dbReference type="Gene3D" id="1.10.275.10">
    <property type="entry name" value="Fumarase/aspartase (N-terminal domain)"/>
    <property type="match status" value="1"/>
</dbReference>
<evidence type="ECO:0000313" key="1">
    <source>
        <dbReference type="EMBL" id="KGA13085.1"/>
    </source>
</evidence>
<reference evidence="1" key="1">
    <citation type="submission" date="2014-05" db="EMBL/GenBank/DDBJ databases">
        <title>Key roles for freshwater Actinobacteria revealed by deep metagenomic sequencing.</title>
        <authorList>
            <person name="Ghai R."/>
            <person name="Mizuno C.M."/>
            <person name="Picazo A."/>
            <person name="Camacho A."/>
            <person name="Rodriguez-Valera F."/>
        </authorList>
    </citation>
    <scope>NUCLEOTIDE SEQUENCE</scope>
</reference>